<feature type="compositionally biased region" description="Polar residues" evidence="1">
    <location>
        <begin position="29"/>
        <end position="41"/>
    </location>
</feature>
<dbReference type="AlphaFoldDB" id="A0A6A1VN79"/>
<evidence type="ECO:0000256" key="1">
    <source>
        <dbReference type="SAM" id="MobiDB-lite"/>
    </source>
</evidence>
<organism evidence="2 3">
    <name type="scientific">Morella rubra</name>
    <name type="common">Chinese bayberry</name>
    <dbReference type="NCBI Taxonomy" id="262757"/>
    <lineage>
        <taxon>Eukaryota</taxon>
        <taxon>Viridiplantae</taxon>
        <taxon>Streptophyta</taxon>
        <taxon>Embryophyta</taxon>
        <taxon>Tracheophyta</taxon>
        <taxon>Spermatophyta</taxon>
        <taxon>Magnoliopsida</taxon>
        <taxon>eudicotyledons</taxon>
        <taxon>Gunneridae</taxon>
        <taxon>Pentapetalae</taxon>
        <taxon>rosids</taxon>
        <taxon>fabids</taxon>
        <taxon>Fagales</taxon>
        <taxon>Myricaceae</taxon>
        <taxon>Morella</taxon>
    </lineage>
</organism>
<feature type="compositionally biased region" description="Low complexity" evidence="1">
    <location>
        <begin position="12"/>
        <end position="21"/>
    </location>
</feature>
<reference evidence="2 3" key="1">
    <citation type="journal article" date="2019" name="Plant Biotechnol. J.">
        <title>The red bayberry genome and genetic basis of sex determination.</title>
        <authorList>
            <person name="Jia H.M."/>
            <person name="Jia H.J."/>
            <person name="Cai Q.L."/>
            <person name="Wang Y."/>
            <person name="Zhao H.B."/>
            <person name="Yang W.F."/>
            <person name="Wang G.Y."/>
            <person name="Li Y.H."/>
            <person name="Zhan D.L."/>
            <person name="Shen Y.T."/>
            <person name="Niu Q.F."/>
            <person name="Chang L."/>
            <person name="Qiu J."/>
            <person name="Zhao L."/>
            <person name="Xie H.B."/>
            <person name="Fu W.Y."/>
            <person name="Jin J."/>
            <person name="Li X.W."/>
            <person name="Jiao Y."/>
            <person name="Zhou C.C."/>
            <person name="Tu T."/>
            <person name="Chai C.Y."/>
            <person name="Gao J.L."/>
            <person name="Fan L.J."/>
            <person name="van de Weg E."/>
            <person name="Wang J.Y."/>
            <person name="Gao Z.S."/>
        </authorList>
    </citation>
    <scope>NUCLEOTIDE SEQUENCE [LARGE SCALE GENOMIC DNA]</scope>
    <source>
        <tissue evidence="2">Leaves</tissue>
    </source>
</reference>
<proteinExistence type="predicted"/>
<evidence type="ECO:0000313" key="3">
    <source>
        <dbReference type="Proteomes" id="UP000516437"/>
    </source>
</evidence>
<protein>
    <submittedName>
        <fullName evidence="2">Uncharacterized protein</fullName>
    </submittedName>
</protein>
<dbReference type="OrthoDB" id="1915348at2759"/>
<gene>
    <name evidence="2" type="ORF">CJ030_MR5G000427</name>
</gene>
<dbReference type="Proteomes" id="UP000516437">
    <property type="component" value="Chromosome 5"/>
</dbReference>
<feature type="compositionally biased region" description="Pro residues" evidence="1">
    <location>
        <begin position="52"/>
        <end position="62"/>
    </location>
</feature>
<accession>A0A6A1VN79</accession>
<sequence length="315" mass="34136">MAGGNHNKSASHKPSSSSASASHRKSRWESNNLPSDLTNKSGDSKHHKPSSNPSPKPGPTPSPANQKNPTDTILHSGHGPIRSPGAPFPFTDPAALGPPPPPAYGFHMLERRTIVLADGTVRSYFSLPSDYQDFPPPRPVDPTGRFLAMGAGPGPGPELGGFDKRFPPPVSPGGFNRHQDYWNSLGLDGRGAAEGMKRKYSEDDEKDEFTKQRQQFQHYGNPNGFPVGPSGERSEFFPGTSGPFGRGDEYRASKYMRVGGGDNVGLKHLEVDQNALKKAFLHCVKMVNENASQRKNYLEDGKHGRLQCIACGRLA</sequence>
<feature type="region of interest" description="Disordered" evidence="1">
    <location>
        <begin position="1"/>
        <end position="102"/>
    </location>
</feature>
<keyword evidence="3" id="KW-1185">Reference proteome</keyword>
<comment type="caution">
    <text evidence="2">The sequence shown here is derived from an EMBL/GenBank/DDBJ whole genome shotgun (WGS) entry which is preliminary data.</text>
</comment>
<dbReference type="PANTHER" id="PTHR46619">
    <property type="entry name" value="RNA RECOGNITION MOTIF XS DOMAIN PROTEIN-RELATED"/>
    <property type="match status" value="1"/>
</dbReference>
<feature type="compositionally biased region" description="Polar residues" evidence="1">
    <location>
        <begin position="64"/>
        <end position="73"/>
    </location>
</feature>
<name>A0A6A1VN79_9ROSI</name>
<evidence type="ECO:0000313" key="2">
    <source>
        <dbReference type="EMBL" id="KAB1214284.1"/>
    </source>
</evidence>
<dbReference type="PANTHER" id="PTHR46619:SF3">
    <property type="entry name" value="RNA RECOGNITION MOTIF XS DOMAIN PROTEIN"/>
    <property type="match status" value="1"/>
</dbReference>
<dbReference type="EMBL" id="RXIC02000023">
    <property type="protein sequence ID" value="KAB1214284.1"/>
    <property type="molecule type" value="Genomic_DNA"/>
</dbReference>